<organism evidence="3 4">
    <name type="scientific">candidate division WWE3 bacterium RIFCSPHIGHO2_01_FULL_42_13</name>
    <dbReference type="NCBI Taxonomy" id="1802617"/>
    <lineage>
        <taxon>Bacteria</taxon>
        <taxon>Katanobacteria</taxon>
    </lineage>
</organism>
<dbReference type="Pfam" id="PF00156">
    <property type="entry name" value="Pribosyltran"/>
    <property type="match status" value="1"/>
</dbReference>
<evidence type="ECO:0000256" key="1">
    <source>
        <dbReference type="ARBA" id="ARBA00008007"/>
    </source>
</evidence>
<sequence>MKSKYPPLEYGSLKDLSFYAVKYALDVGYYLSDFILVPIPLGREKLKKRGFNQARFICDEISRNLGLKVVGSILIRKKDTVAQAEFGRKERLANMKGAFAVNPLAISVGAVRGRNFLLVDDICTTGSTLLEASGVLYGAGAREVRCFTLSRVL</sequence>
<evidence type="ECO:0000259" key="2">
    <source>
        <dbReference type="Pfam" id="PF00156"/>
    </source>
</evidence>
<evidence type="ECO:0000313" key="4">
    <source>
        <dbReference type="Proteomes" id="UP000176608"/>
    </source>
</evidence>
<dbReference type="CDD" id="cd06223">
    <property type="entry name" value="PRTases_typeI"/>
    <property type="match status" value="1"/>
</dbReference>
<dbReference type="PANTHER" id="PTHR47505">
    <property type="entry name" value="DNA UTILIZATION PROTEIN YHGH"/>
    <property type="match status" value="1"/>
</dbReference>
<dbReference type="EMBL" id="MEVA01000003">
    <property type="protein sequence ID" value="OGC47817.1"/>
    <property type="molecule type" value="Genomic_DNA"/>
</dbReference>
<dbReference type="InterPro" id="IPR000836">
    <property type="entry name" value="PRTase_dom"/>
</dbReference>
<dbReference type="InterPro" id="IPR051910">
    <property type="entry name" value="ComF/GntX_DNA_util-trans"/>
</dbReference>
<proteinExistence type="inferred from homology"/>
<dbReference type="AlphaFoldDB" id="A0A1F4US67"/>
<protein>
    <recommendedName>
        <fullName evidence="2">Phosphoribosyltransferase domain-containing protein</fullName>
    </recommendedName>
</protein>
<dbReference type="InterPro" id="IPR029057">
    <property type="entry name" value="PRTase-like"/>
</dbReference>
<name>A0A1F4US67_UNCKA</name>
<dbReference type="PANTHER" id="PTHR47505:SF1">
    <property type="entry name" value="DNA UTILIZATION PROTEIN YHGH"/>
    <property type="match status" value="1"/>
</dbReference>
<comment type="caution">
    <text evidence="3">The sequence shown here is derived from an EMBL/GenBank/DDBJ whole genome shotgun (WGS) entry which is preliminary data.</text>
</comment>
<gene>
    <name evidence="3" type="ORF">A2886_00320</name>
</gene>
<dbReference type="Proteomes" id="UP000176608">
    <property type="component" value="Unassembled WGS sequence"/>
</dbReference>
<reference evidence="3 4" key="1">
    <citation type="journal article" date="2016" name="Nat. Commun.">
        <title>Thousands of microbial genomes shed light on interconnected biogeochemical processes in an aquifer system.</title>
        <authorList>
            <person name="Anantharaman K."/>
            <person name="Brown C.T."/>
            <person name="Hug L.A."/>
            <person name="Sharon I."/>
            <person name="Castelle C.J."/>
            <person name="Probst A.J."/>
            <person name="Thomas B.C."/>
            <person name="Singh A."/>
            <person name="Wilkins M.J."/>
            <person name="Karaoz U."/>
            <person name="Brodie E.L."/>
            <person name="Williams K.H."/>
            <person name="Hubbard S.S."/>
            <person name="Banfield J.F."/>
        </authorList>
    </citation>
    <scope>NUCLEOTIDE SEQUENCE [LARGE SCALE GENOMIC DNA]</scope>
</reference>
<evidence type="ECO:0000313" key="3">
    <source>
        <dbReference type="EMBL" id="OGC47817.1"/>
    </source>
</evidence>
<accession>A0A1F4US67</accession>
<dbReference type="Gene3D" id="3.40.50.2020">
    <property type="match status" value="1"/>
</dbReference>
<dbReference type="STRING" id="1802617.A2886_00320"/>
<feature type="domain" description="Phosphoribosyltransferase" evidence="2">
    <location>
        <begin position="94"/>
        <end position="149"/>
    </location>
</feature>
<comment type="similarity">
    <text evidence="1">Belongs to the ComF/GntX family.</text>
</comment>
<dbReference type="SUPFAM" id="SSF53271">
    <property type="entry name" value="PRTase-like"/>
    <property type="match status" value="1"/>
</dbReference>